<proteinExistence type="inferred from homology"/>
<evidence type="ECO:0000259" key="21">
    <source>
        <dbReference type="PROSITE" id="PS50038"/>
    </source>
</evidence>
<dbReference type="CDD" id="cd15030">
    <property type="entry name" value="7tmF_SMO_homolog"/>
    <property type="match status" value="1"/>
</dbReference>
<evidence type="ECO:0000256" key="9">
    <source>
        <dbReference type="ARBA" id="ARBA00023040"/>
    </source>
</evidence>
<dbReference type="PANTHER" id="PTHR11309">
    <property type="entry name" value="FRIZZLED"/>
    <property type="match status" value="1"/>
</dbReference>
<dbReference type="InterPro" id="IPR017981">
    <property type="entry name" value="GPCR_2-like_7TM"/>
</dbReference>
<dbReference type="Proteomes" id="UP001107558">
    <property type="component" value="Chromosome 2"/>
</dbReference>
<evidence type="ECO:0000256" key="13">
    <source>
        <dbReference type="ARBA" id="ARBA00023180"/>
    </source>
</evidence>
<dbReference type="AlphaFoldDB" id="A0A9J6C2G0"/>
<keyword evidence="7 20" id="KW-0732">Signal</keyword>
<dbReference type="Pfam" id="PF01534">
    <property type="entry name" value="Frizzled"/>
    <property type="match status" value="1"/>
</dbReference>
<dbReference type="InterPro" id="IPR036790">
    <property type="entry name" value="Frizzled_dom_sf"/>
</dbReference>
<comment type="subcellular location">
    <subcellularLocation>
        <location evidence="2">Cell membrane</location>
        <topology evidence="2">Multi-pass membrane protein</topology>
    </subcellularLocation>
    <subcellularLocation>
        <location evidence="1">Cell projection</location>
        <location evidence="1">Cilium</location>
    </subcellularLocation>
</comment>
<keyword evidence="15" id="KW-0966">Cell projection</keyword>
<dbReference type="PRINTS" id="PR00489">
    <property type="entry name" value="FRIZZLED"/>
</dbReference>
<keyword evidence="4" id="KW-0217">Developmental protein</keyword>
<comment type="caution">
    <text evidence="23">The sequence shown here is derived from an EMBL/GenBank/DDBJ whole genome shotgun (WGS) entry which is preliminary data.</text>
</comment>
<evidence type="ECO:0000256" key="16">
    <source>
        <dbReference type="ARBA" id="ARBA00035037"/>
    </source>
</evidence>
<comment type="caution">
    <text evidence="17">Lacks conserved residue(s) required for the propagation of feature annotation.</text>
</comment>
<feature type="chain" id="PRO_5039894662" description="Protein smoothened" evidence="20">
    <location>
        <begin position="24"/>
        <end position="1042"/>
    </location>
</feature>
<keyword evidence="13" id="KW-0325">Glycoprotein</keyword>
<dbReference type="Pfam" id="PF01392">
    <property type="entry name" value="Fz"/>
    <property type="match status" value="1"/>
</dbReference>
<feature type="transmembrane region" description="Helical" evidence="19">
    <location>
        <begin position="534"/>
        <end position="557"/>
    </location>
</feature>
<organism evidence="23 24">
    <name type="scientific">Polypedilum vanderplanki</name>
    <name type="common">Sleeping chironomid midge</name>
    <dbReference type="NCBI Taxonomy" id="319348"/>
    <lineage>
        <taxon>Eukaryota</taxon>
        <taxon>Metazoa</taxon>
        <taxon>Ecdysozoa</taxon>
        <taxon>Arthropoda</taxon>
        <taxon>Hexapoda</taxon>
        <taxon>Insecta</taxon>
        <taxon>Pterygota</taxon>
        <taxon>Neoptera</taxon>
        <taxon>Endopterygota</taxon>
        <taxon>Diptera</taxon>
        <taxon>Nematocera</taxon>
        <taxon>Chironomoidea</taxon>
        <taxon>Chironomidae</taxon>
        <taxon>Chironominae</taxon>
        <taxon>Polypedilum</taxon>
        <taxon>Polypedilum</taxon>
    </lineage>
</organism>
<evidence type="ECO:0000256" key="14">
    <source>
        <dbReference type="ARBA" id="ARBA00023224"/>
    </source>
</evidence>
<dbReference type="GO" id="GO:0071679">
    <property type="term" value="P:commissural neuron axon guidance"/>
    <property type="evidence" value="ECO:0007669"/>
    <property type="project" value="TreeGrafter"/>
</dbReference>
<dbReference type="GO" id="GO:0007224">
    <property type="term" value="P:smoothened signaling pathway"/>
    <property type="evidence" value="ECO:0007669"/>
    <property type="project" value="TreeGrafter"/>
</dbReference>
<evidence type="ECO:0000256" key="11">
    <source>
        <dbReference type="ARBA" id="ARBA00023157"/>
    </source>
</evidence>
<dbReference type="PROSITE" id="PS50038">
    <property type="entry name" value="FZ"/>
    <property type="match status" value="1"/>
</dbReference>
<dbReference type="GO" id="GO:0007417">
    <property type="term" value="P:central nervous system development"/>
    <property type="evidence" value="ECO:0007669"/>
    <property type="project" value="TreeGrafter"/>
</dbReference>
<evidence type="ECO:0000256" key="6">
    <source>
        <dbReference type="ARBA" id="ARBA00022692"/>
    </source>
</evidence>
<keyword evidence="9" id="KW-0297">G-protein coupled receptor</keyword>
<dbReference type="Gene3D" id="1.20.1070.10">
    <property type="entry name" value="Rhodopsin 7-helix transmembrane proteins"/>
    <property type="match status" value="1"/>
</dbReference>
<keyword evidence="12" id="KW-0675">Receptor</keyword>
<feature type="compositionally biased region" description="Basic residues" evidence="18">
    <location>
        <begin position="698"/>
        <end position="716"/>
    </location>
</feature>
<feature type="compositionally biased region" description="Basic and acidic residues" evidence="18">
    <location>
        <begin position="717"/>
        <end position="729"/>
    </location>
</feature>
<sequence>MGYFIFFFVSSLTLLFATTTTNASVSKSSQNSENVETMRITLESINGTNNFRMHGKKSKDDRWVWDGKEGRYIYCVREAINPCEKLEIKQCFGQNIPYQSTNQDLTHFFSQDVALERITSYQALKHVPKCWAVIQPLLCAVLFPKCEKIIDKDMIYLPSLEMCKITMEPCKILYNTSYFPDFLKCNESNFPTKCHNDVREMKFNLTGQCLHPLVPTMDPTNSYKDIEGCGLECKDPLYTDDEHRQIRKQIGWCASVSLVLHLFAIFTFTVDWHNGNKYPGLIIFYVNLCYMISCIGWLAQFIPGARQDIACRFDNTLKQGEPSGGENLSCIIVFILVYYFLMAAMCWFVIFTYAWYMSFKAIGKIQERIDKKASYFHVISWSIPLVLTITVLAISEVDANSTVGICFVGYVNHPIRGGFVLGPVLCSLLIGGYFLVRGIVILVNLKISSKQIISTKANKKIRQSIVRMCACSTLVFVFIIITILCHIYEFKNSTKWATSLRDSIICKITSIYSDDSSSCKIVDRPSISILQLHLLALFASGMVMASFVFTPSSLEIWSRYFRRKFGKKVEEPLKLQKHKVIAQAFAKRKDFQNRGRLSISFHNSHTDPVGLKIGMSDMNSTVGSHDFSTTWANNLPRIVNRRCALTGCPSSSRSSHGHRKNSVDSEISFSYRHVSVESRRNSNDSQVSVKIAEMKTKVASRSRGSKSKSRSSRHQRRDFTSRRYSRKESSTSMESQILAIAQKGAHSTSTAEANAGMLVPVSHRRRSGIADLSREQINELVAKNRFLLPYLTTSEDDKSSVGSFIQQDSKIDAILKQIGMSEHQIIENKLNSDNLDGDSEEIQVMRKSMNEYSDVSGKENMSRAIKASNRSINSKKALKASCSSRTRKGRKSSRSITRNANPLSITNGSGKMKLEKKMEKERKSKDILRKSQEETFMAIEMMPINDTLQGSCSGRSDIGIQTEMGEVHTISSMEFAENLMKQDRENNQHDEDIIDDDEDDPTENFKLLPKKTSINHTTKKRDTNEISLTESEKLKLLLLPSK</sequence>
<keyword evidence="5" id="KW-1003">Cell membrane</keyword>
<evidence type="ECO:0000256" key="8">
    <source>
        <dbReference type="ARBA" id="ARBA00022989"/>
    </source>
</evidence>
<gene>
    <name evidence="23" type="ORF">PVAND_005918</name>
</gene>
<evidence type="ECO:0000259" key="22">
    <source>
        <dbReference type="PROSITE" id="PS50261"/>
    </source>
</evidence>
<dbReference type="Gene3D" id="1.10.2000.10">
    <property type="entry name" value="Frizzled cysteine-rich domain"/>
    <property type="match status" value="1"/>
</dbReference>
<dbReference type="SMART" id="SM00063">
    <property type="entry name" value="FRI"/>
    <property type="match status" value="1"/>
</dbReference>
<keyword evidence="8 19" id="KW-1133">Transmembrane helix</keyword>
<evidence type="ECO:0000256" key="18">
    <source>
        <dbReference type="SAM" id="MobiDB-lite"/>
    </source>
</evidence>
<dbReference type="SUPFAM" id="SSF63501">
    <property type="entry name" value="Frizzled cysteine-rich domain"/>
    <property type="match status" value="1"/>
</dbReference>
<dbReference type="PROSITE" id="PS50261">
    <property type="entry name" value="G_PROTEIN_RECEP_F2_4"/>
    <property type="match status" value="1"/>
</dbReference>
<name>A0A9J6C2G0_POLVA</name>
<dbReference type="GO" id="GO:0005113">
    <property type="term" value="F:patched binding"/>
    <property type="evidence" value="ECO:0007669"/>
    <property type="project" value="TreeGrafter"/>
</dbReference>
<protein>
    <recommendedName>
        <fullName evidence="16">Protein smoothened</fullName>
    </recommendedName>
</protein>
<evidence type="ECO:0000256" key="1">
    <source>
        <dbReference type="ARBA" id="ARBA00004138"/>
    </source>
</evidence>
<dbReference type="PANTHER" id="PTHR11309:SF35">
    <property type="entry name" value="PROTEIN SMOOTHENED"/>
    <property type="match status" value="1"/>
</dbReference>
<evidence type="ECO:0000256" key="5">
    <source>
        <dbReference type="ARBA" id="ARBA00022475"/>
    </source>
</evidence>
<reference evidence="23" key="1">
    <citation type="submission" date="2021-03" db="EMBL/GenBank/DDBJ databases">
        <title>Chromosome level genome of the anhydrobiotic midge Polypedilum vanderplanki.</title>
        <authorList>
            <person name="Yoshida Y."/>
            <person name="Kikawada T."/>
            <person name="Gusev O."/>
        </authorList>
    </citation>
    <scope>NUCLEOTIDE SEQUENCE</scope>
    <source>
        <strain evidence="23">NIAS01</strain>
        <tissue evidence="23">Whole body or cell culture</tissue>
    </source>
</reference>
<keyword evidence="14" id="KW-0807">Transducer</keyword>
<dbReference type="OrthoDB" id="10064659at2759"/>
<accession>A0A9J6C2G0</accession>
<dbReference type="GO" id="GO:0007389">
    <property type="term" value="P:pattern specification process"/>
    <property type="evidence" value="ECO:0007669"/>
    <property type="project" value="TreeGrafter"/>
</dbReference>
<feature type="transmembrane region" description="Helical" evidence="19">
    <location>
        <begin position="249"/>
        <end position="270"/>
    </location>
</feature>
<dbReference type="GO" id="GO:0030425">
    <property type="term" value="C:dendrite"/>
    <property type="evidence" value="ECO:0007669"/>
    <property type="project" value="TreeGrafter"/>
</dbReference>
<dbReference type="GO" id="GO:0009888">
    <property type="term" value="P:tissue development"/>
    <property type="evidence" value="ECO:0007669"/>
    <property type="project" value="UniProtKB-ARBA"/>
</dbReference>
<dbReference type="SMART" id="SM01330">
    <property type="entry name" value="Frizzled"/>
    <property type="match status" value="1"/>
</dbReference>
<evidence type="ECO:0000256" key="19">
    <source>
        <dbReference type="SAM" id="Phobius"/>
    </source>
</evidence>
<evidence type="ECO:0000256" key="10">
    <source>
        <dbReference type="ARBA" id="ARBA00023136"/>
    </source>
</evidence>
<evidence type="ECO:0000256" key="20">
    <source>
        <dbReference type="SAM" id="SignalP"/>
    </source>
</evidence>
<keyword evidence="11" id="KW-1015">Disulfide bond</keyword>
<dbReference type="InterPro" id="IPR035683">
    <property type="entry name" value="SMO_7TM"/>
</dbReference>
<feature type="region of interest" description="Disordered" evidence="18">
    <location>
        <begin position="676"/>
        <end position="734"/>
    </location>
</feature>
<keyword evidence="6 19" id="KW-0812">Transmembrane</keyword>
<evidence type="ECO:0000313" key="23">
    <source>
        <dbReference type="EMBL" id="KAG5676064.1"/>
    </source>
</evidence>
<dbReference type="GO" id="GO:0004930">
    <property type="term" value="F:G protein-coupled receptor activity"/>
    <property type="evidence" value="ECO:0007669"/>
    <property type="project" value="UniProtKB-KW"/>
</dbReference>
<feature type="transmembrane region" description="Helical" evidence="19">
    <location>
        <begin position="282"/>
        <end position="302"/>
    </location>
</feature>
<evidence type="ECO:0000256" key="4">
    <source>
        <dbReference type="ARBA" id="ARBA00022473"/>
    </source>
</evidence>
<feature type="region of interest" description="Disordered" evidence="18">
    <location>
        <begin position="991"/>
        <end position="1025"/>
    </location>
</feature>
<feature type="signal peptide" evidence="20">
    <location>
        <begin position="1"/>
        <end position="23"/>
    </location>
</feature>
<feature type="domain" description="G-protein coupled receptors family 2 profile 2" evidence="22">
    <location>
        <begin position="244"/>
        <end position="513"/>
    </location>
</feature>
<dbReference type="EMBL" id="JADBJN010000002">
    <property type="protein sequence ID" value="KAG5676064.1"/>
    <property type="molecule type" value="Genomic_DNA"/>
</dbReference>
<evidence type="ECO:0000256" key="7">
    <source>
        <dbReference type="ARBA" id="ARBA00022729"/>
    </source>
</evidence>
<keyword evidence="10 19" id="KW-0472">Membrane</keyword>
<comment type="similarity">
    <text evidence="3">Belongs to the G-protein coupled receptor Fz/Smo family.</text>
</comment>
<feature type="compositionally biased region" description="Acidic residues" evidence="18">
    <location>
        <begin position="992"/>
        <end position="1002"/>
    </location>
</feature>
<dbReference type="FunFam" id="1.20.1070.10:FF:000068">
    <property type="entry name" value="Smoothened, frizzled class receptor"/>
    <property type="match status" value="1"/>
</dbReference>
<evidence type="ECO:0000313" key="24">
    <source>
        <dbReference type="Proteomes" id="UP001107558"/>
    </source>
</evidence>
<feature type="transmembrane region" description="Helical" evidence="19">
    <location>
        <begin position="465"/>
        <end position="490"/>
    </location>
</feature>
<evidence type="ECO:0000256" key="17">
    <source>
        <dbReference type="PROSITE-ProRule" id="PRU00090"/>
    </source>
</evidence>
<dbReference type="InterPro" id="IPR000539">
    <property type="entry name" value="Frizzled/Smoothened_7TM"/>
</dbReference>
<feature type="domain" description="FZ" evidence="21">
    <location>
        <begin position="78"/>
        <end position="197"/>
    </location>
</feature>
<keyword evidence="24" id="KW-1185">Reference proteome</keyword>
<feature type="transmembrane region" description="Helical" evidence="19">
    <location>
        <begin position="420"/>
        <end position="445"/>
    </location>
</feature>
<feature type="compositionally biased region" description="Polar residues" evidence="18">
    <location>
        <begin position="899"/>
        <end position="909"/>
    </location>
</feature>
<feature type="transmembrane region" description="Helical" evidence="19">
    <location>
        <begin position="331"/>
        <end position="355"/>
    </location>
</feature>
<dbReference type="InterPro" id="IPR020067">
    <property type="entry name" value="Frizzled_dom"/>
</dbReference>
<feature type="compositionally biased region" description="Basic and acidic residues" evidence="18">
    <location>
        <begin position="912"/>
        <end position="926"/>
    </location>
</feature>
<dbReference type="GO" id="GO:0005886">
    <property type="term" value="C:plasma membrane"/>
    <property type="evidence" value="ECO:0007669"/>
    <property type="project" value="UniProtKB-SubCell"/>
</dbReference>
<evidence type="ECO:0000256" key="3">
    <source>
        <dbReference type="ARBA" id="ARBA00008077"/>
    </source>
</evidence>
<feature type="region of interest" description="Disordered" evidence="18">
    <location>
        <begin position="870"/>
        <end position="926"/>
    </location>
</feature>
<evidence type="ECO:0000256" key="2">
    <source>
        <dbReference type="ARBA" id="ARBA00004651"/>
    </source>
</evidence>
<dbReference type="InterPro" id="IPR015526">
    <property type="entry name" value="Frizzled/SFRP"/>
</dbReference>
<dbReference type="GO" id="GO:0005929">
    <property type="term" value="C:cilium"/>
    <property type="evidence" value="ECO:0007669"/>
    <property type="project" value="UniProtKB-SubCell"/>
</dbReference>
<evidence type="ECO:0000256" key="15">
    <source>
        <dbReference type="ARBA" id="ARBA00023273"/>
    </source>
</evidence>
<evidence type="ECO:0000256" key="12">
    <source>
        <dbReference type="ARBA" id="ARBA00023170"/>
    </source>
</evidence>
<feature type="transmembrane region" description="Helical" evidence="19">
    <location>
        <begin position="375"/>
        <end position="394"/>
    </location>
</feature>